<proteinExistence type="inferred from homology"/>
<feature type="transmembrane region" description="Helical" evidence="8">
    <location>
        <begin position="32"/>
        <end position="53"/>
    </location>
</feature>
<keyword evidence="11" id="KW-1185">Reference proteome</keyword>
<dbReference type="PANTHER" id="PTHR31611">
    <property type="entry name" value="HIGH-AFFINITY NICKEL TRANSPORT PROTEIN NIC1"/>
    <property type="match status" value="1"/>
</dbReference>
<protein>
    <recommendedName>
        <fullName evidence="8">Nickel/cobalt efflux system</fullName>
    </recommendedName>
</protein>
<dbReference type="GO" id="GO:0012505">
    <property type="term" value="C:endomembrane system"/>
    <property type="evidence" value="ECO:0007669"/>
    <property type="project" value="UniProtKB-SubCell"/>
</dbReference>
<evidence type="ECO:0000256" key="4">
    <source>
        <dbReference type="ARBA" id="ARBA00022596"/>
    </source>
</evidence>
<dbReference type="InterPro" id="IPR004688">
    <property type="entry name" value="Ni/Co_transpt"/>
</dbReference>
<dbReference type="EMBL" id="BRYA01000093">
    <property type="protein sequence ID" value="GMI38869.1"/>
    <property type="molecule type" value="Genomic_DNA"/>
</dbReference>
<comment type="subcellular location">
    <subcellularLocation>
        <location evidence="8">Cell membrane</location>
        <topology evidence="8">Multi-pass membrane protein</topology>
    </subcellularLocation>
    <subcellularLocation>
        <location evidence="1">Endomembrane system</location>
        <topology evidence="1">Multi-pass membrane protein</topology>
    </subcellularLocation>
</comment>
<feature type="transmembrane region" description="Helical" evidence="8">
    <location>
        <begin position="104"/>
        <end position="127"/>
    </location>
</feature>
<feature type="region of interest" description="Disordered" evidence="9">
    <location>
        <begin position="1"/>
        <end position="22"/>
    </location>
</feature>
<feature type="transmembrane region" description="Helical" evidence="8">
    <location>
        <begin position="255"/>
        <end position="274"/>
    </location>
</feature>
<feature type="transmembrane region" description="Helical" evidence="8">
    <location>
        <begin position="147"/>
        <end position="166"/>
    </location>
</feature>
<dbReference type="GO" id="GO:0015099">
    <property type="term" value="F:nickel cation transmembrane transporter activity"/>
    <property type="evidence" value="ECO:0007669"/>
    <property type="project" value="UniProtKB-UniRule"/>
</dbReference>
<evidence type="ECO:0000256" key="5">
    <source>
        <dbReference type="ARBA" id="ARBA00022692"/>
    </source>
</evidence>
<dbReference type="Pfam" id="PF03824">
    <property type="entry name" value="NicO"/>
    <property type="match status" value="2"/>
</dbReference>
<evidence type="ECO:0000256" key="6">
    <source>
        <dbReference type="ARBA" id="ARBA00022989"/>
    </source>
</evidence>
<name>A0A9W7L8X1_9STRA</name>
<evidence type="ECO:0000256" key="9">
    <source>
        <dbReference type="SAM" id="MobiDB-lite"/>
    </source>
</evidence>
<dbReference type="AlphaFoldDB" id="A0A9W7L8X1"/>
<evidence type="ECO:0000256" key="8">
    <source>
        <dbReference type="RuleBase" id="RU362101"/>
    </source>
</evidence>
<evidence type="ECO:0000256" key="1">
    <source>
        <dbReference type="ARBA" id="ARBA00004127"/>
    </source>
</evidence>
<comment type="similarity">
    <text evidence="2 8">Belongs to the NiCoT transporter (TC 2.A.52) family.</text>
</comment>
<keyword evidence="7 8" id="KW-0472">Membrane</keyword>
<dbReference type="PANTHER" id="PTHR31611:SF0">
    <property type="entry name" value="HIGH-AFFINITY NICKEL TRANSPORT PROTEIN NIC1"/>
    <property type="match status" value="1"/>
</dbReference>
<evidence type="ECO:0000313" key="11">
    <source>
        <dbReference type="Proteomes" id="UP001165065"/>
    </source>
</evidence>
<dbReference type="GO" id="GO:0005886">
    <property type="term" value="C:plasma membrane"/>
    <property type="evidence" value="ECO:0007669"/>
    <property type="project" value="UniProtKB-SubCell"/>
</dbReference>
<keyword evidence="6 8" id="KW-1133">Transmembrane helix</keyword>
<keyword evidence="4" id="KW-0533">Nickel</keyword>
<feature type="transmembrane region" description="Helical" evidence="8">
    <location>
        <begin position="286"/>
        <end position="305"/>
    </location>
</feature>
<sequence>METDKLLGVSGPTVELTSSSPPPLGRKLKLRAASYVVLLVVVNVFLLAFLGFLTKQYPQFSGPGMLAYTFGLRHAVDADHIAAIDNVTRKLLMDSKKTSKEPPLLVGFFFSLGHSTVVFLLCAATALGSRALEGDKGESLKAWGGSVGTAVSATVLILVALLNIAVARGLWDEWHNVAVTGEHGHLMYSTGAIMRHVHVIEIDEKGNVGPVKGEGEGEDGDGVGDGGGNRGGGFFMRCCPRLLGVVDRSWKMYPIGLLFGLGFDTATEVALLGMTAMGNNMSVPPATIMILPSLFAAGMSLIDTLDGMMMLWTYSWAQLEPQRRIFFNLFLTIMSAVIAIIVAVIEILGRVQDGMELEGSVFWDGIKAINENFEIVGYSIIGLFAVSTAFAIVYMRFGLRPKTEEEQANSLKEEVDMLREEARKKDEKLKKRIMDMARGKVKPRDIDI</sequence>
<organism evidence="10 11">
    <name type="scientific">Triparma columacea</name>
    <dbReference type="NCBI Taxonomy" id="722753"/>
    <lineage>
        <taxon>Eukaryota</taxon>
        <taxon>Sar</taxon>
        <taxon>Stramenopiles</taxon>
        <taxon>Ochrophyta</taxon>
        <taxon>Bolidophyceae</taxon>
        <taxon>Parmales</taxon>
        <taxon>Triparmaceae</taxon>
        <taxon>Triparma</taxon>
    </lineage>
</organism>
<keyword evidence="5 8" id="KW-0812">Transmembrane</keyword>
<feature type="transmembrane region" description="Helical" evidence="8">
    <location>
        <begin position="375"/>
        <end position="395"/>
    </location>
</feature>
<dbReference type="Proteomes" id="UP001165065">
    <property type="component" value="Unassembled WGS sequence"/>
</dbReference>
<comment type="caution">
    <text evidence="10">The sequence shown here is derived from an EMBL/GenBank/DDBJ whole genome shotgun (WGS) entry which is preliminary data.</text>
</comment>
<reference evidence="11" key="1">
    <citation type="journal article" date="2023" name="Commun. Biol.">
        <title>Genome analysis of Parmales, the sister group of diatoms, reveals the evolutionary specialization of diatoms from phago-mixotrophs to photoautotrophs.</title>
        <authorList>
            <person name="Ban H."/>
            <person name="Sato S."/>
            <person name="Yoshikawa S."/>
            <person name="Yamada K."/>
            <person name="Nakamura Y."/>
            <person name="Ichinomiya M."/>
            <person name="Sato N."/>
            <person name="Blanc-Mathieu R."/>
            <person name="Endo H."/>
            <person name="Kuwata A."/>
            <person name="Ogata H."/>
        </authorList>
    </citation>
    <scope>NUCLEOTIDE SEQUENCE [LARGE SCALE GENOMIC DNA]</scope>
</reference>
<evidence type="ECO:0000313" key="10">
    <source>
        <dbReference type="EMBL" id="GMI38869.1"/>
    </source>
</evidence>
<evidence type="ECO:0000256" key="3">
    <source>
        <dbReference type="ARBA" id="ARBA00022448"/>
    </source>
</evidence>
<gene>
    <name evidence="10" type="ORF">TrCOL_g3902</name>
</gene>
<evidence type="ECO:0000256" key="7">
    <source>
        <dbReference type="ARBA" id="ARBA00023136"/>
    </source>
</evidence>
<dbReference type="OrthoDB" id="5197598at2759"/>
<dbReference type="InterPro" id="IPR011541">
    <property type="entry name" value="Ni/Co_transpt_high_affinity"/>
</dbReference>
<evidence type="ECO:0000256" key="2">
    <source>
        <dbReference type="ARBA" id="ARBA00010892"/>
    </source>
</evidence>
<feature type="transmembrane region" description="Helical" evidence="8">
    <location>
        <begin position="325"/>
        <end position="348"/>
    </location>
</feature>
<keyword evidence="3 8" id="KW-0813">Transport</keyword>
<accession>A0A9W7L8X1</accession>